<proteinExistence type="predicted"/>
<dbReference type="AlphaFoldDB" id="A0A2U1V886"/>
<evidence type="ECO:0000313" key="3">
    <source>
        <dbReference type="Proteomes" id="UP000245048"/>
    </source>
</evidence>
<feature type="compositionally biased region" description="Basic and acidic residues" evidence="1">
    <location>
        <begin position="27"/>
        <end position="41"/>
    </location>
</feature>
<dbReference type="Proteomes" id="UP000245048">
    <property type="component" value="Unassembled WGS sequence"/>
</dbReference>
<dbReference type="RefSeq" id="WP_109515728.1">
    <property type="nucleotide sequence ID" value="NZ_PDOA01000002.1"/>
</dbReference>
<evidence type="ECO:0000313" key="2">
    <source>
        <dbReference type="EMBL" id="PWC30095.1"/>
    </source>
</evidence>
<gene>
    <name evidence="2" type="ORF">CR165_04345</name>
</gene>
<organism evidence="2 3">
    <name type="scientific">Teichococcus aestuarii</name>
    <dbReference type="NCBI Taxonomy" id="568898"/>
    <lineage>
        <taxon>Bacteria</taxon>
        <taxon>Pseudomonadati</taxon>
        <taxon>Pseudomonadota</taxon>
        <taxon>Alphaproteobacteria</taxon>
        <taxon>Acetobacterales</taxon>
        <taxon>Roseomonadaceae</taxon>
        <taxon>Roseomonas</taxon>
    </lineage>
</organism>
<reference evidence="3" key="1">
    <citation type="submission" date="2017-10" db="EMBL/GenBank/DDBJ databases">
        <authorList>
            <person name="Toshchakov S.V."/>
            <person name="Goeva M.A."/>
        </authorList>
    </citation>
    <scope>NUCLEOTIDE SEQUENCE [LARGE SCALE GENOMIC DNA]</scope>
    <source>
        <strain evidence="3">JR1/69-1-13</strain>
    </source>
</reference>
<evidence type="ECO:0000256" key="1">
    <source>
        <dbReference type="SAM" id="MobiDB-lite"/>
    </source>
</evidence>
<feature type="compositionally biased region" description="Gly residues" evidence="1">
    <location>
        <begin position="44"/>
        <end position="63"/>
    </location>
</feature>
<feature type="region of interest" description="Disordered" evidence="1">
    <location>
        <begin position="1"/>
        <end position="63"/>
    </location>
</feature>
<dbReference type="EMBL" id="PDOA01000002">
    <property type="protein sequence ID" value="PWC30095.1"/>
    <property type="molecule type" value="Genomic_DNA"/>
</dbReference>
<sequence>MPEEKPDPMRLPAHERPGNHTPGRPGARPDPRDQKPAHRPGEPGLQGGPAGAGSTGGTGGSRG</sequence>
<keyword evidence="3" id="KW-1185">Reference proteome</keyword>
<name>A0A2U1V886_9PROT</name>
<accession>A0A2U1V886</accession>
<feature type="compositionally biased region" description="Basic and acidic residues" evidence="1">
    <location>
        <begin position="1"/>
        <end position="18"/>
    </location>
</feature>
<protein>
    <submittedName>
        <fullName evidence="2">Uncharacterized protein</fullName>
    </submittedName>
</protein>
<comment type="caution">
    <text evidence="2">The sequence shown here is derived from an EMBL/GenBank/DDBJ whole genome shotgun (WGS) entry which is preliminary data.</text>
</comment>